<feature type="transmembrane region" description="Helical" evidence="1">
    <location>
        <begin position="20"/>
        <end position="47"/>
    </location>
</feature>
<proteinExistence type="predicted"/>
<name>A0ABU3N2J1_9SPHN</name>
<keyword evidence="1" id="KW-1133">Transmembrane helix</keyword>
<sequence length="48" mass="4854">MTGSGLFGGLAGRIGQQSFWAVAAALVLAGLVLNQIPIFGPVLAMLLL</sequence>
<reference evidence="2" key="1">
    <citation type="submission" date="2022-04" db="EMBL/GenBank/DDBJ databases">
        <title>Tomato heritable bacteria conferring resistance against bacterial wilt.</title>
        <authorList>
            <person name="Yin J."/>
        </authorList>
    </citation>
    <scope>NUCLEOTIDE SEQUENCE</scope>
    <source>
        <strain evidence="2">Cra20</strain>
    </source>
</reference>
<evidence type="ECO:0000313" key="2">
    <source>
        <dbReference type="EMBL" id="MDT8758774.1"/>
    </source>
</evidence>
<protein>
    <recommendedName>
        <fullName evidence="3">AI-2E family transporter</fullName>
    </recommendedName>
</protein>
<evidence type="ECO:0000256" key="1">
    <source>
        <dbReference type="SAM" id="Phobius"/>
    </source>
</evidence>
<dbReference type="EMBL" id="JALMLT010000002">
    <property type="protein sequence ID" value="MDT8758774.1"/>
    <property type="molecule type" value="Genomic_DNA"/>
</dbReference>
<organism evidence="2">
    <name type="scientific">Sphingomonas psychrotolerans</name>
    <dbReference type="NCBI Taxonomy" id="1327635"/>
    <lineage>
        <taxon>Bacteria</taxon>
        <taxon>Pseudomonadati</taxon>
        <taxon>Pseudomonadota</taxon>
        <taxon>Alphaproteobacteria</taxon>
        <taxon>Sphingomonadales</taxon>
        <taxon>Sphingomonadaceae</taxon>
        <taxon>Sphingomonas</taxon>
    </lineage>
</organism>
<keyword evidence="1" id="KW-0472">Membrane</keyword>
<gene>
    <name evidence="2" type="ORF">MZO42_08690</name>
</gene>
<evidence type="ECO:0008006" key="3">
    <source>
        <dbReference type="Google" id="ProtNLM"/>
    </source>
</evidence>
<comment type="caution">
    <text evidence="2">The sequence shown here is derived from an EMBL/GenBank/DDBJ whole genome shotgun (WGS) entry which is preliminary data.</text>
</comment>
<keyword evidence="1" id="KW-0812">Transmembrane</keyword>
<accession>A0ABU3N2J1</accession>